<sequence length="222" mass="25654">MSLEDGTNLQSFMIFVAKDDYKIQIKISIFIVESDMSVAPYRLIPEEPPRYKKYRTRTRTKRSRRYSRDNQVNSVIPIERSYPVEEQKVRSLQGRSPKVSPRLSPQLRFMLKLQQASSVITLCLVMATLGIYAWTVYVPRLWSKEYRNLETLQRHERHLTATNESLKNQLAKQAEEPKAGLTNPKPEQAIFLPQTPVAPMAETSKPNDAHNQPFVTTTPVSY</sequence>
<evidence type="ECO:0000256" key="1">
    <source>
        <dbReference type="SAM" id="MobiDB-lite"/>
    </source>
</evidence>
<keyword evidence="4" id="KW-1185">Reference proteome</keyword>
<reference evidence="4" key="1">
    <citation type="journal article" date="2011" name="MBio">
        <title>Novel metabolic attributes of the genus Cyanothece, comprising a group of unicellular nitrogen-fixing Cyanobacteria.</title>
        <authorList>
            <person name="Bandyopadhyay A."/>
            <person name="Elvitigala T."/>
            <person name="Welsh E."/>
            <person name="Stockel J."/>
            <person name="Liberton M."/>
            <person name="Min H."/>
            <person name="Sherman L.A."/>
            <person name="Pakrasi H.B."/>
        </authorList>
    </citation>
    <scope>NUCLEOTIDE SEQUENCE [LARGE SCALE GENOMIC DNA]</scope>
    <source>
        <strain evidence="4">PCC 7424</strain>
    </source>
</reference>
<dbReference type="Proteomes" id="UP000002384">
    <property type="component" value="Chromosome"/>
</dbReference>
<gene>
    <name evidence="3" type="ordered locus">PCC7424_1854</name>
</gene>
<keyword evidence="2" id="KW-0812">Transmembrane</keyword>
<dbReference type="EMBL" id="CP001291">
    <property type="protein sequence ID" value="ACK70286.1"/>
    <property type="molecule type" value="Genomic_DNA"/>
</dbReference>
<evidence type="ECO:0000313" key="4">
    <source>
        <dbReference type="Proteomes" id="UP000002384"/>
    </source>
</evidence>
<dbReference type="KEGG" id="cyc:PCC7424_1854"/>
<keyword evidence="2" id="KW-1133">Transmembrane helix</keyword>
<dbReference type="AlphaFoldDB" id="B7KCI1"/>
<dbReference type="eggNOG" id="COG4191">
    <property type="taxonomic scope" value="Bacteria"/>
</dbReference>
<protein>
    <recommendedName>
        <fullName evidence="5">Cell division protein FtsL</fullName>
    </recommendedName>
</protein>
<feature type="transmembrane region" description="Helical" evidence="2">
    <location>
        <begin position="116"/>
        <end position="137"/>
    </location>
</feature>
<organism evidence="3 4">
    <name type="scientific">Gloeothece citriformis (strain PCC 7424)</name>
    <name type="common">Cyanothece sp. (strain PCC 7424)</name>
    <dbReference type="NCBI Taxonomy" id="65393"/>
    <lineage>
        <taxon>Bacteria</taxon>
        <taxon>Bacillati</taxon>
        <taxon>Cyanobacteriota</taxon>
        <taxon>Cyanophyceae</taxon>
        <taxon>Oscillatoriophycideae</taxon>
        <taxon>Chroococcales</taxon>
        <taxon>Aphanothecaceae</taxon>
        <taxon>Gloeothece</taxon>
        <taxon>Gloeothece citriformis</taxon>
    </lineage>
</organism>
<keyword evidence="2" id="KW-0472">Membrane</keyword>
<accession>B7KCI1</accession>
<evidence type="ECO:0008006" key="5">
    <source>
        <dbReference type="Google" id="ProtNLM"/>
    </source>
</evidence>
<evidence type="ECO:0000256" key="2">
    <source>
        <dbReference type="SAM" id="Phobius"/>
    </source>
</evidence>
<feature type="region of interest" description="Disordered" evidence="1">
    <location>
        <begin position="169"/>
        <end position="222"/>
    </location>
</feature>
<dbReference type="STRING" id="65393.PCC7424_1854"/>
<dbReference type="HOGENOM" id="CLU_103738_1_0_3"/>
<proteinExistence type="predicted"/>
<evidence type="ECO:0000313" key="3">
    <source>
        <dbReference type="EMBL" id="ACK70286.1"/>
    </source>
</evidence>
<feature type="compositionally biased region" description="Polar residues" evidence="1">
    <location>
        <begin position="204"/>
        <end position="222"/>
    </location>
</feature>
<name>B7KCI1_GLOC7</name>